<feature type="compositionally biased region" description="Basic and acidic residues" evidence="12">
    <location>
        <begin position="1713"/>
        <end position="1725"/>
    </location>
</feature>
<evidence type="ECO:0000259" key="14">
    <source>
        <dbReference type="PROSITE" id="PS50026"/>
    </source>
</evidence>
<feature type="compositionally biased region" description="Polar residues" evidence="12">
    <location>
        <begin position="3525"/>
        <end position="3538"/>
    </location>
</feature>
<feature type="compositionally biased region" description="Low complexity" evidence="12">
    <location>
        <begin position="5602"/>
        <end position="5618"/>
    </location>
</feature>
<dbReference type="CDD" id="cd00054">
    <property type="entry name" value="EGF_CA"/>
    <property type="match status" value="16"/>
</dbReference>
<feature type="compositionally biased region" description="Low complexity" evidence="12">
    <location>
        <begin position="1164"/>
        <end position="1173"/>
    </location>
</feature>
<evidence type="ECO:0000256" key="5">
    <source>
        <dbReference type="ARBA" id="ARBA00022536"/>
    </source>
</evidence>
<evidence type="ECO:0000256" key="11">
    <source>
        <dbReference type="PROSITE-ProRule" id="PRU00076"/>
    </source>
</evidence>
<feature type="compositionally biased region" description="Low complexity" evidence="12">
    <location>
        <begin position="5564"/>
        <end position="5581"/>
    </location>
</feature>
<evidence type="ECO:0000256" key="12">
    <source>
        <dbReference type="SAM" id="MobiDB-lite"/>
    </source>
</evidence>
<dbReference type="Pfam" id="PF07645">
    <property type="entry name" value="EGF_CA"/>
    <property type="match status" value="9"/>
</dbReference>
<feature type="compositionally biased region" description="Low complexity" evidence="12">
    <location>
        <begin position="5152"/>
        <end position="5168"/>
    </location>
</feature>
<feature type="compositionally biased region" description="Low complexity" evidence="12">
    <location>
        <begin position="5203"/>
        <end position="5212"/>
    </location>
</feature>
<evidence type="ECO:0000313" key="16">
    <source>
        <dbReference type="EMBL" id="CAD5221102.1"/>
    </source>
</evidence>
<feature type="compositionally biased region" description="Low complexity" evidence="12">
    <location>
        <begin position="1647"/>
        <end position="1662"/>
    </location>
</feature>
<keyword evidence="13" id="KW-0812">Transmembrane</keyword>
<dbReference type="InterPro" id="IPR009030">
    <property type="entry name" value="Growth_fac_rcpt_cys_sf"/>
</dbReference>
<keyword evidence="17" id="KW-1185">Reference proteome</keyword>
<feature type="region of interest" description="Disordered" evidence="12">
    <location>
        <begin position="2895"/>
        <end position="2964"/>
    </location>
</feature>
<feature type="compositionally biased region" description="Polar residues" evidence="12">
    <location>
        <begin position="2740"/>
        <end position="2796"/>
    </location>
</feature>
<feature type="compositionally biased region" description="Polar residues" evidence="12">
    <location>
        <begin position="1286"/>
        <end position="1331"/>
    </location>
</feature>
<dbReference type="Pfam" id="PF12947">
    <property type="entry name" value="EGF_3"/>
    <property type="match status" value="3"/>
</dbReference>
<dbReference type="PROSITE" id="PS00022">
    <property type="entry name" value="EGF_1"/>
    <property type="match status" value="1"/>
</dbReference>
<feature type="domain" description="EGF-like" evidence="14">
    <location>
        <begin position="207"/>
        <end position="247"/>
    </location>
</feature>
<feature type="domain" description="EGF-like" evidence="14">
    <location>
        <begin position="6569"/>
        <end position="6609"/>
    </location>
</feature>
<evidence type="ECO:0000256" key="2">
    <source>
        <dbReference type="ARBA" id="ARBA00004479"/>
    </source>
</evidence>
<feature type="region of interest" description="Disordered" evidence="12">
    <location>
        <begin position="2125"/>
        <end position="2261"/>
    </location>
</feature>
<feature type="region of interest" description="Disordered" evidence="12">
    <location>
        <begin position="5857"/>
        <end position="5896"/>
    </location>
</feature>
<dbReference type="SMART" id="SM00241">
    <property type="entry name" value="ZP"/>
    <property type="match status" value="1"/>
</dbReference>
<keyword evidence="13" id="KW-1133">Transmembrane helix</keyword>
<feature type="compositionally biased region" description="Polar residues" evidence="12">
    <location>
        <begin position="2929"/>
        <end position="2939"/>
    </location>
</feature>
<feature type="compositionally biased region" description="Basic and acidic residues" evidence="12">
    <location>
        <begin position="5055"/>
        <end position="5066"/>
    </location>
</feature>
<feature type="region of interest" description="Disordered" evidence="12">
    <location>
        <begin position="3700"/>
        <end position="3721"/>
    </location>
</feature>
<feature type="compositionally biased region" description="Polar residues" evidence="12">
    <location>
        <begin position="2142"/>
        <end position="2156"/>
    </location>
</feature>
<feature type="region of interest" description="Disordered" evidence="12">
    <location>
        <begin position="2394"/>
        <end position="2432"/>
    </location>
</feature>
<feature type="compositionally biased region" description="Polar residues" evidence="12">
    <location>
        <begin position="3299"/>
        <end position="3313"/>
    </location>
</feature>
<feature type="compositionally biased region" description="Polar residues" evidence="12">
    <location>
        <begin position="5487"/>
        <end position="5510"/>
    </location>
</feature>
<feature type="domain" description="EGF-like" evidence="14">
    <location>
        <begin position="121"/>
        <end position="159"/>
    </location>
</feature>
<feature type="compositionally biased region" description="Polar residues" evidence="12">
    <location>
        <begin position="3932"/>
        <end position="3954"/>
    </location>
</feature>
<feature type="compositionally biased region" description="Polar residues" evidence="12">
    <location>
        <begin position="5627"/>
        <end position="5669"/>
    </location>
</feature>
<feature type="region of interest" description="Disordered" evidence="12">
    <location>
        <begin position="1515"/>
        <end position="1572"/>
    </location>
</feature>
<keyword evidence="13" id="KW-0472">Membrane</keyword>
<keyword evidence="5 11" id="KW-0245">EGF-like domain</keyword>
<dbReference type="FunFam" id="2.10.25.10:FF:000038">
    <property type="entry name" value="Fibrillin 2"/>
    <property type="match status" value="9"/>
</dbReference>
<reference evidence="16" key="1">
    <citation type="submission" date="2020-09" db="EMBL/GenBank/DDBJ databases">
        <authorList>
            <person name="Kikuchi T."/>
        </authorList>
    </citation>
    <scope>NUCLEOTIDE SEQUENCE</scope>
    <source>
        <strain evidence="16">Ka4C1</strain>
    </source>
</reference>
<feature type="region of interest" description="Disordered" evidence="12">
    <location>
        <begin position="6259"/>
        <end position="6294"/>
    </location>
</feature>
<protein>
    <submittedName>
        <fullName evidence="16">(pine wood nematode) hypothetical protein</fullName>
    </submittedName>
</protein>
<feature type="compositionally biased region" description="Basic and acidic residues" evidence="12">
    <location>
        <begin position="2505"/>
        <end position="2518"/>
    </location>
</feature>
<feature type="compositionally biased region" description="Polar residues" evidence="12">
    <location>
        <begin position="1885"/>
        <end position="1899"/>
    </location>
</feature>
<feature type="compositionally biased region" description="Low complexity" evidence="12">
    <location>
        <begin position="2237"/>
        <end position="2247"/>
    </location>
</feature>
<feature type="region of interest" description="Disordered" evidence="12">
    <location>
        <begin position="1140"/>
        <end position="1178"/>
    </location>
</feature>
<feature type="domain" description="EGF-like" evidence="14">
    <location>
        <begin position="6437"/>
        <end position="6478"/>
    </location>
</feature>
<feature type="compositionally biased region" description="Basic and acidic residues" evidence="12">
    <location>
        <begin position="5229"/>
        <end position="5241"/>
    </location>
</feature>
<feature type="compositionally biased region" description="Polar residues" evidence="12">
    <location>
        <begin position="6198"/>
        <end position="6208"/>
    </location>
</feature>
<feature type="region of interest" description="Disordered" evidence="12">
    <location>
        <begin position="2726"/>
        <end position="2810"/>
    </location>
</feature>
<evidence type="ECO:0000256" key="1">
    <source>
        <dbReference type="ARBA" id="ARBA00004240"/>
    </source>
</evidence>
<dbReference type="PROSITE" id="PS51034">
    <property type="entry name" value="ZP_2"/>
    <property type="match status" value="1"/>
</dbReference>
<dbReference type="InterPro" id="IPR000742">
    <property type="entry name" value="EGF"/>
</dbReference>
<feature type="compositionally biased region" description="Polar residues" evidence="12">
    <location>
        <begin position="3360"/>
        <end position="3388"/>
    </location>
</feature>
<feature type="compositionally biased region" description="Low complexity" evidence="12">
    <location>
        <begin position="6262"/>
        <end position="6275"/>
    </location>
</feature>
<dbReference type="GO" id="GO:0016020">
    <property type="term" value="C:membrane"/>
    <property type="evidence" value="ECO:0007669"/>
    <property type="project" value="UniProtKB-SubCell"/>
</dbReference>
<feature type="compositionally biased region" description="Basic and acidic residues" evidence="12">
    <location>
        <begin position="5142"/>
        <end position="5151"/>
    </location>
</feature>
<feature type="region of interest" description="Disordered" evidence="12">
    <location>
        <begin position="2979"/>
        <end position="2999"/>
    </location>
</feature>
<feature type="region of interest" description="Disordered" evidence="12">
    <location>
        <begin position="4826"/>
        <end position="5005"/>
    </location>
</feature>
<feature type="compositionally biased region" description="Basic and acidic residues" evidence="12">
    <location>
        <begin position="5316"/>
        <end position="5328"/>
    </location>
</feature>
<feature type="compositionally biased region" description="Low complexity" evidence="12">
    <location>
        <begin position="5723"/>
        <end position="5742"/>
    </location>
</feature>
<feature type="disulfide bond" evidence="11">
    <location>
        <begin position="48"/>
        <end position="58"/>
    </location>
</feature>
<feature type="region of interest" description="Disordered" evidence="12">
    <location>
        <begin position="2448"/>
        <end position="2518"/>
    </location>
</feature>
<evidence type="ECO:0000256" key="13">
    <source>
        <dbReference type="SAM" id="Phobius"/>
    </source>
</evidence>
<dbReference type="InterPro" id="IPR000152">
    <property type="entry name" value="EGF-type_Asp/Asn_hydroxyl_site"/>
</dbReference>
<feature type="transmembrane region" description="Helical" evidence="13">
    <location>
        <begin position="7740"/>
        <end position="7764"/>
    </location>
</feature>
<keyword evidence="4" id="KW-0964">Secreted</keyword>
<feature type="region of interest" description="Disordered" evidence="12">
    <location>
        <begin position="3458"/>
        <end position="3499"/>
    </location>
</feature>
<feature type="compositionally biased region" description="Low complexity" evidence="12">
    <location>
        <begin position="5536"/>
        <end position="5551"/>
    </location>
</feature>
<feature type="compositionally biased region" description="Basic and acidic residues" evidence="12">
    <location>
        <begin position="3285"/>
        <end position="3294"/>
    </location>
</feature>
<feature type="compositionally biased region" description="Polar residues" evidence="12">
    <location>
        <begin position="4951"/>
        <end position="4968"/>
    </location>
</feature>
<feature type="compositionally biased region" description="Polar residues" evidence="12">
    <location>
        <begin position="3895"/>
        <end position="3910"/>
    </location>
</feature>
<dbReference type="SMART" id="SM00181">
    <property type="entry name" value="EGF"/>
    <property type="match status" value="30"/>
</dbReference>
<feature type="compositionally biased region" description="Low complexity" evidence="12">
    <location>
        <begin position="5067"/>
        <end position="5083"/>
    </location>
</feature>
<feature type="compositionally biased region" description="Basic and acidic residues" evidence="12">
    <location>
        <begin position="1563"/>
        <end position="1572"/>
    </location>
</feature>
<feature type="region of interest" description="Disordered" evidence="12">
    <location>
        <begin position="5029"/>
        <end position="5835"/>
    </location>
</feature>
<feature type="compositionally biased region" description="Pro residues" evidence="12">
    <location>
        <begin position="4422"/>
        <end position="4433"/>
    </location>
</feature>
<dbReference type="CDD" id="cd00055">
    <property type="entry name" value="EGF_Lam"/>
    <property type="match status" value="1"/>
</dbReference>
<dbReference type="PROSITE" id="PS50026">
    <property type="entry name" value="EGF_3"/>
    <property type="match status" value="13"/>
</dbReference>
<feature type="compositionally biased region" description="Polar residues" evidence="12">
    <location>
        <begin position="6025"/>
        <end position="6042"/>
    </location>
</feature>
<dbReference type="InterPro" id="IPR056953">
    <property type="entry name" value="CUT_N"/>
</dbReference>
<feature type="compositionally biased region" description="Polar residues" evidence="12">
    <location>
        <begin position="3247"/>
        <end position="3260"/>
    </location>
</feature>
<feature type="domain" description="EGF-like" evidence="14">
    <location>
        <begin position="82"/>
        <end position="120"/>
    </location>
</feature>
<dbReference type="InterPro" id="IPR049883">
    <property type="entry name" value="NOTCH1_EGF-like"/>
</dbReference>
<feature type="compositionally biased region" description="Polar residues" evidence="12">
    <location>
        <begin position="5683"/>
        <end position="5712"/>
    </location>
</feature>
<feature type="domain" description="ZP" evidence="15">
    <location>
        <begin position="7439"/>
        <end position="7676"/>
    </location>
</feature>
<feature type="disulfide bond" evidence="11">
    <location>
        <begin position="69"/>
        <end position="78"/>
    </location>
</feature>
<feature type="region of interest" description="Disordered" evidence="12">
    <location>
        <begin position="4554"/>
        <end position="4588"/>
    </location>
</feature>
<feature type="compositionally biased region" description="Basic and acidic residues" evidence="12">
    <location>
        <begin position="3774"/>
        <end position="3784"/>
    </location>
</feature>
<feature type="compositionally biased region" description="Low complexity" evidence="12">
    <location>
        <begin position="4865"/>
        <end position="4878"/>
    </location>
</feature>
<feature type="compositionally biased region" description="Polar residues" evidence="12">
    <location>
        <begin position="5395"/>
        <end position="5411"/>
    </location>
</feature>
<feature type="domain" description="EGF-like" evidence="14">
    <location>
        <begin position="45"/>
        <end position="79"/>
    </location>
</feature>
<dbReference type="Proteomes" id="UP000659654">
    <property type="component" value="Unassembled WGS sequence"/>
</dbReference>
<feature type="compositionally biased region" description="Polar residues" evidence="12">
    <location>
        <begin position="3408"/>
        <end position="3437"/>
    </location>
</feature>
<dbReference type="InterPro" id="IPR018097">
    <property type="entry name" value="EGF_Ca-bd_CS"/>
</dbReference>
<feature type="compositionally biased region" description="Acidic residues" evidence="12">
    <location>
        <begin position="5516"/>
        <end position="5528"/>
    </location>
</feature>
<dbReference type="GO" id="GO:0005509">
    <property type="term" value="F:calcium ion binding"/>
    <property type="evidence" value="ECO:0007669"/>
    <property type="project" value="InterPro"/>
</dbReference>
<dbReference type="GO" id="GO:0005783">
    <property type="term" value="C:endoplasmic reticulum"/>
    <property type="evidence" value="ECO:0007669"/>
    <property type="project" value="UniProtKB-SubCell"/>
</dbReference>
<feature type="region of interest" description="Disordered" evidence="12">
    <location>
        <begin position="3752"/>
        <end position="3784"/>
    </location>
</feature>
<dbReference type="Pfam" id="PF25057">
    <property type="entry name" value="CUT_N"/>
    <property type="match status" value="1"/>
</dbReference>
<feature type="compositionally biased region" description="Polar residues" evidence="12">
    <location>
        <begin position="1604"/>
        <end position="1622"/>
    </location>
</feature>
<dbReference type="InterPro" id="IPR001881">
    <property type="entry name" value="EGF-like_Ca-bd_dom"/>
</dbReference>
<dbReference type="Proteomes" id="UP000582659">
    <property type="component" value="Unassembled WGS sequence"/>
</dbReference>
<keyword evidence="10" id="KW-0325">Glycoprotein</keyword>
<feature type="compositionally biased region" description="Polar residues" evidence="12">
    <location>
        <begin position="5259"/>
        <end position="5268"/>
    </location>
</feature>
<feature type="region of interest" description="Disordered" evidence="12">
    <location>
        <begin position="900"/>
        <end position="923"/>
    </location>
</feature>
<dbReference type="PROSITE" id="PS01187">
    <property type="entry name" value="EGF_CA"/>
    <property type="match status" value="8"/>
</dbReference>
<feature type="region of interest" description="Disordered" evidence="12">
    <location>
        <begin position="2328"/>
        <end position="2371"/>
    </location>
</feature>
<dbReference type="InterPro" id="IPR024731">
    <property type="entry name" value="NELL2-like_EGF"/>
</dbReference>
<feature type="domain" description="EGF-like" evidence="14">
    <location>
        <begin position="6928"/>
        <end position="6968"/>
    </location>
</feature>
<feature type="domain" description="EGF-like" evidence="14">
    <location>
        <begin position="6661"/>
        <end position="6702"/>
    </location>
</feature>
<dbReference type="PANTHER" id="PTHR24039">
    <property type="entry name" value="FIBRILLIN-RELATED"/>
    <property type="match status" value="1"/>
</dbReference>
<feature type="domain" description="EGF-like" evidence="14">
    <location>
        <begin position="6703"/>
        <end position="6744"/>
    </location>
</feature>
<gene>
    <name evidence="16" type="ORF">BXYJ_LOCUS6510</name>
</gene>
<feature type="compositionally biased region" description="Basic and acidic residues" evidence="12">
    <location>
        <begin position="4000"/>
        <end position="4009"/>
    </location>
</feature>
<feature type="compositionally biased region" description="Basic and acidic residues" evidence="12">
    <location>
        <begin position="5090"/>
        <end position="5102"/>
    </location>
</feature>
<feature type="region of interest" description="Disordered" evidence="12">
    <location>
        <begin position="2608"/>
        <end position="2642"/>
    </location>
</feature>
<comment type="caution">
    <text evidence="16">The sequence shown here is derived from an EMBL/GenBank/DDBJ whole genome shotgun (WGS) entry which is preliminary data.</text>
</comment>
<feature type="region of interest" description="Disordered" evidence="12">
    <location>
        <begin position="5973"/>
        <end position="6042"/>
    </location>
</feature>
<dbReference type="FunFam" id="2.10.25.10:FF:000014">
    <property type="entry name" value="Latent-transforming growth factor beta-binding protein 3"/>
    <property type="match status" value="1"/>
</dbReference>
<evidence type="ECO:0000256" key="6">
    <source>
        <dbReference type="ARBA" id="ARBA00022729"/>
    </source>
</evidence>
<dbReference type="EMBL" id="CAJFDI010000003">
    <property type="protein sequence ID" value="CAD5221102.1"/>
    <property type="molecule type" value="Genomic_DNA"/>
</dbReference>
<feature type="compositionally biased region" description="Polar residues" evidence="12">
    <location>
        <begin position="3866"/>
        <end position="3880"/>
    </location>
</feature>
<proteinExistence type="predicted"/>
<keyword evidence="8" id="KW-0256">Endoplasmic reticulum</keyword>
<comment type="caution">
    <text evidence="11">Lacks conserved residue(s) required for the propagation of feature annotation.</text>
</comment>
<feature type="compositionally biased region" description="Polar residues" evidence="12">
    <location>
        <begin position="1340"/>
        <end position="1350"/>
    </location>
</feature>
<evidence type="ECO:0000256" key="9">
    <source>
        <dbReference type="ARBA" id="ARBA00023157"/>
    </source>
</evidence>
<evidence type="ECO:0000256" key="4">
    <source>
        <dbReference type="ARBA" id="ARBA00022525"/>
    </source>
</evidence>
<feature type="compositionally biased region" description="Basic and acidic residues" evidence="12">
    <location>
        <begin position="5811"/>
        <end position="5827"/>
    </location>
</feature>
<feature type="compositionally biased region" description="Low complexity" evidence="12">
    <location>
        <begin position="1417"/>
        <end position="1427"/>
    </location>
</feature>
<feature type="region of interest" description="Disordered" evidence="12">
    <location>
        <begin position="1284"/>
        <end position="1364"/>
    </location>
</feature>
<feature type="compositionally biased region" description="Basic and acidic residues" evidence="12">
    <location>
        <begin position="3912"/>
        <end position="3927"/>
    </location>
</feature>
<evidence type="ECO:0000256" key="8">
    <source>
        <dbReference type="ARBA" id="ARBA00022824"/>
    </source>
</evidence>
<feature type="compositionally biased region" description="Low complexity" evidence="12">
    <location>
        <begin position="6283"/>
        <end position="6294"/>
    </location>
</feature>
<feature type="compositionally biased region" description="Polar residues" evidence="12">
    <location>
        <begin position="2181"/>
        <end position="2229"/>
    </location>
</feature>
<feature type="compositionally biased region" description="Basic and acidic residues" evidence="12">
    <location>
        <begin position="1909"/>
        <end position="1931"/>
    </location>
</feature>
<feature type="region of interest" description="Disordered" evidence="12">
    <location>
        <begin position="3998"/>
        <end position="4019"/>
    </location>
</feature>
<feature type="compositionally biased region" description="Low complexity" evidence="12">
    <location>
        <begin position="5242"/>
        <end position="5258"/>
    </location>
</feature>
<feature type="compositionally biased region" description="Low complexity" evidence="12">
    <location>
        <begin position="3763"/>
        <end position="3773"/>
    </location>
</feature>
<feature type="compositionally biased region" description="Polar residues" evidence="12">
    <location>
        <begin position="2626"/>
        <end position="2642"/>
    </location>
</feature>
<dbReference type="PROSITE" id="PS01186">
    <property type="entry name" value="EGF_2"/>
    <property type="match status" value="17"/>
</dbReference>
<name>A0A7I8WJM6_BURXY</name>
<feature type="domain" description="EGF-like" evidence="14">
    <location>
        <begin position="6395"/>
        <end position="6436"/>
    </location>
</feature>
<dbReference type="SUPFAM" id="SSF57184">
    <property type="entry name" value="Growth factor receptor domain"/>
    <property type="match status" value="6"/>
</dbReference>
<feature type="region of interest" description="Disordered" evidence="12">
    <location>
        <begin position="1417"/>
        <end position="1444"/>
    </location>
</feature>
<evidence type="ECO:0000259" key="15">
    <source>
        <dbReference type="PROSITE" id="PS51034"/>
    </source>
</evidence>
<dbReference type="SUPFAM" id="SSF57196">
    <property type="entry name" value="EGF/Laminin"/>
    <property type="match status" value="2"/>
</dbReference>
<feature type="compositionally biased region" description="Polar residues" evidence="12">
    <location>
        <begin position="3129"/>
        <end position="3145"/>
    </location>
</feature>
<feature type="compositionally biased region" description="Basic and acidic residues" evidence="12">
    <location>
        <begin position="5873"/>
        <end position="5887"/>
    </location>
</feature>
<feature type="region of interest" description="Disordered" evidence="12">
    <location>
        <begin position="3101"/>
        <end position="3145"/>
    </location>
</feature>
<feature type="compositionally biased region" description="Low complexity" evidence="12">
    <location>
        <begin position="5330"/>
        <end position="5347"/>
    </location>
</feature>
<feature type="region of interest" description="Disordered" evidence="12">
    <location>
        <begin position="4411"/>
        <end position="4443"/>
    </location>
</feature>
<feature type="compositionally biased region" description="Basic and acidic residues" evidence="12">
    <location>
        <begin position="5281"/>
        <end position="5290"/>
    </location>
</feature>
<dbReference type="InterPro" id="IPR002049">
    <property type="entry name" value="LE_dom"/>
</dbReference>
<feature type="compositionally biased region" description="Basic and acidic residues" evidence="12">
    <location>
        <begin position="3346"/>
        <end position="3359"/>
    </location>
</feature>
<feature type="compositionally biased region" description="Polar residues" evidence="12">
    <location>
        <begin position="5861"/>
        <end position="5870"/>
    </location>
</feature>
<feature type="compositionally biased region" description="Basic and acidic residues" evidence="12">
    <location>
        <begin position="4826"/>
        <end position="4864"/>
    </location>
</feature>
<feature type="compositionally biased region" description="Polar residues" evidence="12">
    <location>
        <begin position="905"/>
        <end position="923"/>
    </location>
</feature>
<dbReference type="EMBL" id="CAJFCV020000003">
    <property type="protein sequence ID" value="CAG9107771.1"/>
    <property type="molecule type" value="Genomic_DNA"/>
</dbReference>
<feature type="region of interest" description="Disordered" evidence="12">
    <location>
        <begin position="1881"/>
        <end position="1948"/>
    </location>
</feature>
<feature type="region of interest" description="Disordered" evidence="12">
    <location>
        <begin position="6197"/>
        <end position="6216"/>
    </location>
</feature>
<keyword evidence="9 11" id="KW-1015">Disulfide bond</keyword>
<comment type="subcellular location">
    <subcellularLocation>
        <location evidence="1">Endoplasmic reticulum</location>
    </subcellularLocation>
    <subcellularLocation>
        <location evidence="2">Membrane</location>
        <topology evidence="2">Single-pass type I membrane protein</topology>
    </subcellularLocation>
    <subcellularLocation>
        <location evidence="3">Secreted</location>
    </subcellularLocation>
</comment>
<feature type="compositionally biased region" description="Polar residues" evidence="12">
    <location>
        <begin position="3272"/>
        <end position="3284"/>
    </location>
</feature>
<evidence type="ECO:0000313" key="17">
    <source>
        <dbReference type="Proteomes" id="UP000659654"/>
    </source>
</evidence>
<dbReference type="PROSITE" id="PS00010">
    <property type="entry name" value="ASX_HYDROXYL"/>
    <property type="match status" value="11"/>
</dbReference>
<feature type="region of interest" description="Disordered" evidence="12">
    <location>
        <begin position="4094"/>
        <end position="4119"/>
    </location>
</feature>
<evidence type="ECO:0000256" key="10">
    <source>
        <dbReference type="ARBA" id="ARBA00023180"/>
    </source>
</evidence>
<sequence>MATVICQHSKDPEDLHLHDISVLCDGHVDCYSSVAMNDESFPYCEKKCNSTCSHHGACLFDGRRAQCYCNSGFQGPSCELTDTNECNDKPCHWMAKCQNTFGSYRCECYPGFEGNGYECTDIDECADGLADCPSNSVCVNLPGTYMCNCSQGYIPKGAPVDKCVDIDECDLGLAKCGHKLCQNLIGGYKCVDECEDGYDLKDGKCVDLDECVNGQNNCDARAVCRNKPGGYDCFCDDGFVGDGRSCSPIYDCTQNEGICDRHAYCLSSLKMCVCQSGYAGDGHSCRDVNECSGSMNPCAQQENNKCVNVEGGYICCNQVENEEKCLKDSGLYCSGGCGVNAVCFNQTCTCVPGYEGDPKVRCSDVNECHQDNICTGAGQWCVNLPGGHICCTPDSDYPECRGLELVPDVLDPKAIAISDANARNKNANGNNAEANSFAQVNGVRGGAEGDLEETELATQEKVKRRRFRTKTVHIGRQLKTHSGGFVLIRRPKERLFRNETTGEFDIKEIPDCPNGQDSECPEHSVCFNHRCRCRLGFEWSRLKGTCEDVNECLGQNPCPNSPKHKESWCVNTIGGYHCCHTGMDMEECDGMAITQMEPSVPVDVTESDNKHDIFKTASYGELRKKVSKHIIFGRGRIPAQKLWGLELTGKGLFAGLPGFPGSEEGPTDQAPLKPSVSTTLFTTVSIAPLGGPMVGPRLPSGHELAEKSHVSPMSTGTELTNRKVVQIPVDKTGNVQGEFTPSVFNSSGIGDDGQFRFFNRTEGTFGFVAKPKEGLKVPEDIFLNPQKPFVIPSPDFGIPHINPNDFPEILVDEKGGKRKEFRSFNQTSGSVGLVLGPNGVSDKKQPFVLPHGVKFTPIHLQNPNEIFNRKSKGRKGEGVEGREMTKNAEGEFGLVLRPVKPDSIRSPTKSIPESVRTTEPSDVTRSIFESSRGAETTTRKVDSDRIEVDITPEEFDQKNLKEEIIPQTPPAIENTRLNHTVNEEEWVIEHGGKGKNIQIPESQETLVLTAQLGFQKSTKVPKTIISDAKSTYVASNGTEDKLRPSPTPNEPVETTTLISAKTTGQAATSLTTEPMTAIITSNEPSNNVEIDQTWTPTSTGTVNLSVPEGLQTNEGTTVTSVMTSTAKQNELTVTPAQMTKNETPNELRKTTADNTEMAVPAEESSTGSTPTSSNHGFPLKKDFGVTETEPTTEIITGNKKLVTSTSSSIGFEGPVAETENVSSKTKVITPTSKITTKKITILEAATATTLAVTSKITTENNTPLRSSSAETTTTAMRLSKAKVENKITTGSAHFRQPTTIRPNPNEEMTNESSTTGRTPDQISADTATASTLRDGVNPNKGIQTSPPNASRETEKPKIEPEELTTRIGQDFEHPVSLSSAPAMMPTDTEVHEDTTSNRDIQRESTEFQGIVNRIVSSSTHTPDTTSTQAVTPEPSTMPEGVTSHKFTQTRTISTPDEGSGLELSGNGLESINITVSSLGSNKVKTITAKPKSEIRGETSATKKFESTELVLNGGGFKLNGHGTKANKKEQEVEHSLAPPIVHEDRRNQKSYPNRAHQELNNQTKDETVKESVKKIENRQKEIVENTVIITVPEQKVLTKEENRSQNAKHSGERSSTSSNGKTSQREGPPSLPETATIKNGAERVPATQPKKTTTPSTTTVPPKKIEITSENKSLISVAPEAGEYPSSTTPTTFETHKPGSSSPSSSTTAAKQVENDEHTETAEKKSTLISGIQTKYRLWTSAPERGLEIFGSDIQPIKGITPSVFVDEEASIKKTHNVFNHPEIRTSSHKKKITGKVELIQTKNESSGEETFVITRNDAFERITKVINLSRYPTTIAPRLSTDQPLNSVTATSPADVEHFKTTKSFTEDLERINNTDLPIAGGNIRTSLPPDQNFNTLGPTRATVAEDSTIREADDSTEKPESREPKDSKDLPLTTVSVNNGPKAITDDGIKTEVYSSTSTTASKNELTDAGFNLGKKKTFAASEITSTSASLELLTPTSVSSLETPKPTEREDLFTVRSTQDFGGKIVGNTTEKEKEEVGGLRGAKKMSSFESMFQNKTKKYTLNPLEINPSYMKITSKFERIQTKNKTSGEGMFILTKNATFGHITKTISQNGHITTTAPKLFTDETLTSPENGDFTATEAESSTESRQLTSGTDVPPRATGDTIRPSLKVKTKEAVPTKTQSSTLATDKPGSSNSNKNKQHTSAEIGQMSTSTLLNPAASKSTPKYQVSEKITESLSEEPSSTTRGLDDQPEEVTTGYSKKMFKADAVIERTKIVPSETTFQTPTQTDVTETVTESTRMKSSLRTAKLKVADKDTAVDIDIRTTEPNDFSTRTSAPEEGLSGHTKETTTPASKKKLESRGEMITKQSETTVKSQNKMVFTEVSTESITVVTDLTTTEKPPSQTKKNSFSTPSANPGRSTITETSLESLGFKKPDARAAFTSQELERLRTSTPAGKISTQPSSSHQQGTTEFDSTSIESPYNQTTASNNLETNQPFKASTLESKTELSHTEKPTEAETIRTQQLNHIQRFQPTGSAKTQLSDTSVTSPSQRLTSAVDQNKKEFINLHRSSTKQTEVQTILGTNKEDIRVTTFPSITQISNVTNSVGGDEVTIMPSDATSEKNVEQSPTLSNSQPKTSTNPKLRVTLFTDSAVDTRTVSTTPATGLTDSIEMGVKESTIMPAMTKQYNRHSTIRGVKTVIPILTSRHLDHRKTTAPYSTAKTLINSESSLTPEEMATTEGEQSTSILPNEFESTWKTQPTFRSTELTDNPMESSSPKTTSPQESKNTSPTTTVDFETSKRSSSASKRLKGKVEIIQQKNETWGEKTVVVKPGKGTIEIDNLSVEGNNPTILSINPSRKPNPSVDVVILDKGNSEIPYIKTKQQSSEIKVDALTSHTSTVSKTLARKTTAASSENKPPAEIGLEIFGSDISQKSQQKPPKNNGGRERNGSKVAGNKANSSPESGLEIIGSDILLTPTATPSTVPRNLKGGLPSPSAEVKSATFPTTNIDMVTESSEKVVDGSTTRPLRIYTSEPSPRTTPALKTTTERITGQISVTTDSPTLNSFEPNKVTTEKDGLELSTGNPVETSSLMEGRTILVTEDALSPTRAPDRKLDEATTTSDGLHPSISHPRSNQSSQSNAIKSNAPSATPIVSIVTPIGPSTVTATTRITQWVDESTSVTDSMRYTAPDLNSLSPIAPQGVNEGEHTRTVHPLKFTSEIHTSNFKELGGLTTPSTTKKDLTEDIEDIQSTGKTGSTAADESTSRSEKFKTRFTPTAVSTNTNDTAKAKTERQGMRELSTAKSEIQHPTMSSADSVLRTREYATSKPGVTSMPDRETTISRSPNQHIEIDSERENVKEGNEQTLPGQSVTKQETKRLYSTGNPDLTSSEHPTKYSAAATPSRNDKPQENFESSQGSSIPRTVAKQTATSEENPKSYTKYSEKPQIINVKMPEAMAKNEIVGVTQLPPTNTTQETEKDMRQSHEIENSTPASTEEKENVTSGKVIAKTTTRKGTTEFPEKTLKRTKTTTVPHHLQTQTSRNKAEKSEEIGLEITGKGLKKNDLRNKIRSSHEVNGKSGEHDGLEEGLEIVVKGIQSAQQNVRGKGKKFASKTPDVVDGNTKDYGHTETPFVSVSTSKKSTGKELKWSEERFKMKNERKENAHTVIINPKVTPNESVKEVGLEIHGIGLFPKQTGRFETELTTVPSEKTRTTTESTPGMSDSTVRQMKKDKYIGVASTTEPDETFVTRLTELYGDVSTSSAREESSSAFPNESSSENTERPQLTHERIRNVSTSLTELEKLATNPPTEQNIPYKHYRSKVAVHNITQNTGLGNQENTTVVNTTTEKVIVVKTGYKINQSKSSISKTTSGKFNHTSEKSSIVPQTTTEETEDSSRTETPKAQSTERSVSIISYKTSKKENAKEETTSHETTDPPGFTSNTGIVEDGTTTLTTKISFPSRSDRKTSSENYSIKTLTYSPTTTSKAELPEALTSLTETGWTTLRYSETRQSKEKSLTGSPTDANVGHETIQRTFSEETARPSLPQTISEATEAGQIKTSTAEIENVKTAEEGFSSTAIIPDAAAVTATVAPEITVISTTKSESHPRVSTTPKSLVEQETLEPSTANIRQSVTSSTATGQGFKTTIKAHWEETSKNTEKSGPPVTTNATEIGETVHDKLMPADNKTTVQEEIITEAATGKPIPTITTQIGFKEPMNLPPQTTLEDILTPENTKRNTSTTSRTTLPSVVEATTEAKKDLITVSTRLVEMSTGNPVDTPSSDELVPAIITTESGFKKKVQQEVSTPDDLPKIPLRNDSFVMSFESPTTSTGYPPNTASLRQEVTSVITSRSPATTPQALSTMETVAAWTVTNTRSPIETGAIPTEEMNSFTSQSPLFDSSRSPAKFPTNVKQRPEMNLQTLGVPPSRMSTSPPPSPTVPPSPHSTHSLNFAPKTNLSIPPEDGDYPERIDLSDTIHSQIISKNPTSTAIPEFSDIFPTNSNNRKAEERLTTVPPIHYTKLQRETTFDGDHETESALKNSFGLVISGHPEATTAEVGLVIGRLTPIEDNSPPEGEEEAPEISPPQSASSEVVEIDEATESPVDLLKKVNDLLIRQGHQKITPEVAVPEDELTRKTVNPIVFTSPLEKHGLELKGGVPLEGDVGLDLNQKGRKVQWKNRTIEKGKRINLAYPPSTIQPLVITLPENEVEETTPKSGNMGLEINGGSIIRENSTQYTSTTQNPDITIGETDFETLNREQLLKRVKALTTPKDKIEISTAPSKERTSTEPEVFIEGEDVEKMDRDELIQKLKELKLTSIKTTGSLPNIQTTTEGVDIVPDRGATEVIEKEGRPKKPRKRPEVHDELGLELTGKDLETTKLPSPTKPTTSSNKKLDITMETPQPGEHGLAISGSDLKTPGEEKSSPTPEDLRTDNKEPTRTTVPIPETPRPDEQGLVISGRGIETVSTKRTSTENPTSTSQPKSEKSPEPLTLETPIPNEKGLVISGEDLKTTGRPSKPTKITVKQATLEKKTTEATTTLLTEQFLQQKTDPTFETPRPDEQGLMISGKDIETIRPDHPEASTLVTTTVTQPLTAETPKPTARISEKDIETPKTDLDLSSSTASTLTPEPSSSHSRGPSTLETPQPEEQGLMISGKDIETPKTDLDLSSSTASTLTPEPSSSHSNGPSTLETPQPEEQGLMISGKDIQTIRPENPETSTLVTTTVTQPLSSEIPFPTGQRVVISEKDIETPKTDLDLSSSTASTLTPEPSSSHSRGPSTLETPQPEEQGLMISGKDIETIRPDNPEASTLVTTTVTQPLTAETPKPTARISEKDIETPKTDLDLSSSTASSLTPEPSSSHSKGPSTLETPWPEEQGLMISGKDIKPFSAEPSSSPPTTPETSKETETPVVTQPTAISISVTNEGSMINGADIQAIQPGSTTESSKLDEKTVTPTESTSKHTDQRTSENPSIEIDEEGSENIGKEDSPKTVPSETPPVLLSTPESIVSESSTKQNIPTLEVTATHTAELIPESEGDAVTEPEEPLQSTTVATPPRETSSTSEATTTVQEIARSTEAELSTLTESIIPESITTSIHSTTEKTKESITTSDTPALPADTSPTLLTTLETSSAKSTVPSEDTVGPTKTENESIQTPTETPESPHLATTTNTEEVVSTKSPEKTVTSETTEDLKPELPSTAEFPQSPQLATTTNTEEVVSTKSPEKTVTSETTEDLKPEIPTTVESAAAETSATSAPTTAENTVPLDENRTETSPSVPSDATTFSTNPGEKTQSSSTSPVETTGEPLYRLKDTPGTTLLPQVALTQSTTVKKEDDKTEPSEKEETTAKLTSEDAILLSTTPKEPALTEEITTQILETATDGVTSPSTARSAPAEKEASEEIERATQTEESVTQKAVKVDATTEKLVEENTTAQGITSSSELASTTNSFVETTQLSLSTVNAIEQTSSTSEELKVVTTTTVETTIVAESTIQSDDATAEMSASTPQQPARLLPKTTTEEDRPVVSNRSPEMVNEFTPATREAPVTSETTTSADRGSHVSTTEVLPEPTTLAIESTTVLTCSDDWKNYCESINRTCFVNLKSEHLECGECLSGFKMIEGQCIKETDAEPTATDVVSTTAVIQEEKTGSPKVDKTMEATTEATITSSTSSIISNTESSERPIIHEVVQITESSNTPPISSTEIGSAATPTLMAKQGTIRPESTVTPSGVSPTEPVETTTEHISVDITTPSSTEGRVMTEEIFSTKIMMVSSTIPIDVPEKETTETASTTKLKPTITRKTTKKSTKTTSTTTTASTSLVTEGPQITKGIVTKMPEVIRTEEPPINVDDGEEIQEAQKEEPFTTTTISTATSTISIPTMPSHSQCLSSDECGVDSHCSRRLGKCECDDGFRLKGDKCEDVNECRENSHKCHKSSVCRNYIGGYACDCPIGWRLNYLNQCIEIDECNERNNTLCHPRASCINLQGNYTCQCDDGYIGDGYTCFEDAFRHCNEKELKMTSCNEGHLCLINANGQENCEKCKSGYEMINGTCLDVNECINPDTNKCNINALCINTRGGYICECQNGYKGDGVYCEDVDECSSIKPCHPLARCSNLNGTYMCTCPEGWMGDGRYKCVNPLDRRCEHKEYLCSSEKFHSCLSVNVTADLMSFCECEKGYRYNATTRQCDDIDECMEGRSKCNSTTSTCLNYMGGYSCDCRQGFEGNGGVCVDVDECQRGIHGCHQTSNCYNEIGSYRCKCPAGYAMGENGFCELITDASTTAVVELTTTQKFNLETTTEFEREEVTTSEVPTSYLTVAVTQSPTTLSSSSTKPTPIPVKTTQTAKLQSSATPEFLTSENPIPRRNECTDDWKDYCKGLNKVCFVDSEDLLQCGECLKGYMHENGECIPQLGVGNCTENNNCHPNADCIDSIWTASVRNTHSCVCKKGYVGDGNHCEDVNECNTIPGLCDINAECLNTDGSFECNCNSGYIGNGFYCLQHITHGNHTNCKTNARLCHPNAWCLIDGLCQCQPGYFGDGIERCDLVKLSTNQPVSAYDATEKPPETIPSTPTSTILVSASFPSIISGSSPSESPATATRASPSFAWSLPPHSSFPPHEQTYIIPESSPSRFVPNCVLDKEIRCHPMASCNTFSGQCKCRPGYEGDGFTHCSRVWEDCRSDSHLCDFNAKCNSTFGQCECNPGYIGDGLSCTPDRLDCSAHDDLCSEFADCIGKRCQCKEGYTGDGMMCFSMTAKLSRHDCLNCHCRANCVEGECVCQPGFNGNGLVCLPDPYDCINYPGVCHMNGYCNNATRKCECHQEYVGNGYDCTLRKSCTQFPALCHPDADCLESGQCQCRFGFYGDGIYCKKDISYRELTQVKLMETSSVECATYCGYNQECFNGACKCKTGFSANINGVCIDVDECLTGANSCSPHAKCHNSEGSYQCSCPRGMEGDGHTCRTLQYTSPGVQVECLGDGMRVMFSNLPHPFSGRVYVKGQTDNEYCAKTYNGDSGQNIVFDVNLAHCNMYMRSNNTLTTTLIVQRHPTFVTSEAESYNVQCSYPLAERIVEAKYNIHDLEPRESIAQNGSSPVCQFNVKNLEDIRVDQALVGQILKLTLSVSPEPENAILPRSCYAINLESNDRYQLTDQSGCAIDTELFPEWKRISKTQLQAIFRTFKWPESTMIRFECYCTPCDEGCLEMKCGKRKQRLSRHIKKQNEEVMLDNGTLTFSQVVTINEDEEERKVQKEFERWLAGEGSPTTSIITNDYVCMSSLWFLSTLMASILSIITLITVFILYYKKMRVLSKQKFLESHLDDNLSYIQF</sequence>
<feature type="region of interest" description="Disordered" evidence="12">
    <location>
        <begin position="1593"/>
        <end position="1725"/>
    </location>
</feature>
<feature type="compositionally biased region" description="Polar residues" evidence="12">
    <location>
        <begin position="5120"/>
        <end position="5129"/>
    </location>
</feature>
<feature type="compositionally biased region" description="Polar residues" evidence="12">
    <location>
        <begin position="5973"/>
        <end position="5987"/>
    </location>
</feature>
<feature type="region of interest" description="Disordered" evidence="12">
    <location>
        <begin position="3225"/>
        <end position="3443"/>
    </location>
</feature>
<feature type="domain" description="EGF-like" evidence="14">
    <location>
        <begin position="7387"/>
        <end position="7427"/>
    </location>
</feature>
<feature type="compositionally biased region" description="Polar residues" evidence="12">
    <location>
        <begin position="5795"/>
        <end position="5810"/>
    </location>
</feature>
<keyword evidence="7" id="KW-0677">Repeat</keyword>
<feature type="compositionally biased region" description="Basic and acidic residues" evidence="12">
    <location>
        <begin position="1351"/>
        <end position="1364"/>
    </location>
</feature>
<feature type="compositionally biased region" description="Basic and acidic residues" evidence="12">
    <location>
        <begin position="3472"/>
        <end position="3484"/>
    </location>
</feature>
<evidence type="ECO:0000256" key="3">
    <source>
        <dbReference type="ARBA" id="ARBA00004613"/>
    </source>
</evidence>
<feature type="compositionally biased region" description="Polar residues" evidence="12">
    <location>
        <begin position="2395"/>
        <end position="2429"/>
    </location>
</feature>
<feature type="compositionally biased region" description="Basic and acidic residues" evidence="12">
    <location>
        <begin position="4904"/>
        <end position="4925"/>
    </location>
</feature>
<organism evidence="16 17">
    <name type="scientific">Bursaphelenchus xylophilus</name>
    <name type="common">Pinewood nematode worm</name>
    <name type="synonym">Aphelenchoides xylophilus</name>
    <dbReference type="NCBI Taxonomy" id="6326"/>
    <lineage>
        <taxon>Eukaryota</taxon>
        <taxon>Metazoa</taxon>
        <taxon>Ecdysozoa</taxon>
        <taxon>Nematoda</taxon>
        <taxon>Chromadorea</taxon>
        <taxon>Rhabditida</taxon>
        <taxon>Tylenchina</taxon>
        <taxon>Tylenchomorpha</taxon>
        <taxon>Aphelenchoidea</taxon>
        <taxon>Aphelenchoididae</taxon>
        <taxon>Bursaphelenchus</taxon>
    </lineage>
</organism>
<feature type="region of interest" description="Disordered" evidence="12">
    <location>
        <begin position="3522"/>
        <end position="3545"/>
    </location>
</feature>
<feature type="compositionally biased region" description="Polar residues" evidence="12">
    <location>
        <begin position="5753"/>
        <end position="5782"/>
    </location>
</feature>
<feature type="compositionally biased region" description="Low complexity" evidence="12">
    <location>
        <begin position="5103"/>
        <end position="5119"/>
    </location>
</feature>
<feature type="compositionally biased region" description="Polar residues" evidence="12">
    <location>
        <begin position="5169"/>
        <end position="5178"/>
    </location>
</feature>
<feature type="compositionally biased region" description="Polar residues" evidence="12">
    <location>
        <begin position="2452"/>
        <end position="2504"/>
    </location>
</feature>
<keyword evidence="6" id="KW-0732">Signal</keyword>
<dbReference type="SMART" id="SM00179">
    <property type="entry name" value="EGF_CA"/>
    <property type="match status" value="17"/>
</dbReference>
<accession>A0A7I8WJM6</accession>
<dbReference type="InterPro" id="IPR001507">
    <property type="entry name" value="ZP_dom"/>
</dbReference>
<dbReference type="OrthoDB" id="283575at2759"/>
<feature type="domain" description="EGF-like" evidence="14">
    <location>
        <begin position="6527"/>
        <end position="6568"/>
    </location>
</feature>
<dbReference type="Gene3D" id="2.10.25.10">
    <property type="entry name" value="Laminin"/>
    <property type="match status" value="15"/>
</dbReference>
<feature type="domain" description="EGF-like" evidence="14">
    <location>
        <begin position="6882"/>
        <end position="6927"/>
    </location>
</feature>
<evidence type="ECO:0000256" key="7">
    <source>
        <dbReference type="ARBA" id="ARBA00022737"/>
    </source>
</evidence>
<feature type="region of interest" description="Disordered" evidence="12">
    <location>
        <begin position="3857"/>
        <end position="3963"/>
    </location>
</feature>
<feature type="compositionally biased region" description="Low complexity" evidence="12">
    <location>
        <begin position="5291"/>
        <end position="5309"/>
    </location>
</feature>
<dbReference type="GO" id="GO:0005576">
    <property type="term" value="C:extracellular region"/>
    <property type="evidence" value="ECO:0007669"/>
    <property type="project" value="UniProtKB-SubCell"/>
</dbReference>